<gene>
    <name evidence="6" type="ORF">FS320_28250</name>
</gene>
<accession>A0A5N7MPG8</accession>
<dbReference type="RefSeq" id="WP_152715577.1">
    <property type="nucleotide sequence ID" value="NZ_VOSJ01000183.1"/>
</dbReference>
<dbReference type="Pfam" id="PF00027">
    <property type="entry name" value="cNMP_binding"/>
    <property type="match status" value="1"/>
</dbReference>
<dbReference type="InterPro" id="IPR036390">
    <property type="entry name" value="WH_DNA-bd_sf"/>
</dbReference>
<dbReference type="AlphaFoldDB" id="A0A5N7MPG8"/>
<dbReference type="PANTHER" id="PTHR24567">
    <property type="entry name" value="CRP FAMILY TRANSCRIPTIONAL REGULATORY PROTEIN"/>
    <property type="match status" value="1"/>
</dbReference>
<dbReference type="PANTHER" id="PTHR24567:SF68">
    <property type="entry name" value="DNA-BINDING TRANSCRIPTIONAL DUAL REGULATOR CRP"/>
    <property type="match status" value="1"/>
</dbReference>
<evidence type="ECO:0000256" key="4">
    <source>
        <dbReference type="SAM" id="MobiDB-lite"/>
    </source>
</evidence>
<dbReference type="InterPro" id="IPR000595">
    <property type="entry name" value="cNMP-bd_dom"/>
</dbReference>
<dbReference type="Gene3D" id="2.60.120.10">
    <property type="entry name" value="Jelly Rolls"/>
    <property type="match status" value="1"/>
</dbReference>
<evidence type="ECO:0000313" key="7">
    <source>
        <dbReference type="Proteomes" id="UP000403266"/>
    </source>
</evidence>
<dbReference type="SUPFAM" id="SSF46785">
    <property type="entry name" value="Winged helix' DNA-binding domain"/>
    <property type="match status" value="1"/>
</dbReference>
<name>A0A5N7MPG8_9HYPH</name>
<dbReference type="PRINTS" id="PR00034">
    <property type="entry name" value="HTHCRP"/>
</dbReference>
<dbReference type="PROSITE" id="PS51063">
    <property type="entry name" value="HTH_CRP_2"/>
    <property type="match status" value="1"/>
</dbReference>
<keyword evidence="2" id="KW-0238">DNA-binding</keyword>
<dbReference type="GO" id="GO:0005829">
    <property type="term" value="C:cytosol"/>
    <property type="evidence" value="ECO:0007669"/>
    <property type="project" value="TreeGrafter"/>
</dbReference>
<evidence type="ECO:0000256" key="2">
    <source>
        <dbReference type="ARBA" id="ARBA00023125"/>
    </source>
</evidence>
<dbReference type="SMART" id="SM00419">
    <property type="entry name" value="HTH_CRP"/>
    <property type="match status" value="1"/>
</dbReference>
<evidence type="ECO:0000256" key="1">
    <source>
        <dbReference type="ARBA" id="ARBA00023015"/>
    </source>
</evidence>
<evidence type="ECO:0000259" key="5">
    <source>
        <dbReference type="PROSITE" id="PS51063"/>
    </source>
</evidence>
<dbReference type="OrthoDB" id="7584044at2"/>
<sequence>MPISLICHFGQFGWLSPEEKQAIRDAATRIRSFGPDEDLVSLGDHPTDCKLILSGYACAYKLLFDGRRQILSFQIPGDICDLPAFFLGRMDHAIGTLTSGNVAIIPHEVLLDLTQIYPRIARALSHSILVDAATAREWMVRLGRRTAYERTAHLLCELWLRLDAVGLTQGDNFKLPVTQARLADALGLTPVHVNRILKQLRESGLITLHGGTVKINDWDGLRNAGEFTPDYLYPGQNSRLQRPRSRVVPQPEPRGVRQEA</sequence>
<feature type="region of interest" description="Disordered" evidence="4">
    <location>
        <begin position="233"/>
        <end position="260"/>
    </location>
</feature>
<keyword evidence="3" id="KW-0804">Transcription</keyword>
<dbReference type="Gene3D" id="1.10.10.10">
    <property type="entry name" value="Winged helix-like DNA-binding domain superfamily/Winged helix DNA-binding domain"/>
    <property type="match status" value="1"/>
</dbReference>
<proteinExistence type="predicted"/>
<dbReference type="GO" id="GO:0003677">
    <property type="term" value="F:DNA binding"/>
    <property type="evidence" value="ECO:0007669"/>
    <property type="project" value="UniProtKB-KW"/>
</dbReference>
<organism evidence="6 7">
    <name type="scientific">Microvirga tunisiensis</name>
    <dbReference type="NCBI Taxonomy" id="2108360"/>
    <lineage>
        <taxon>Bacteria</taxon>
        <taxon>Pseudomonadati</taxon>
        <taxon>Pseudomonadota</taxon>
        <taxon>Alphaproteobacteria</taxon>
        <taxon>Hyphomicrobiales</taxon>
        <taxon>Methylobacteriaceae</taxon>
        <taxon>Microvirga</taxon>
    </lineage>
</organism>
<reference evidence="6 7" key="1">
    <citation type="journal article" date="2019" name="Syst. Appl. Microbiol.">
        <title>Microvirga tunisiensis sp. nov., a root nodule symbiotic bacterium isolated from Lupinus micranthus and L. luteus grown in Northern Tunisia.</title>
        <authorList>
            <person name="Msaddak A."/>
            <person name="Rejili M."/>
            <person name="Duran D."/>
            <person name="Mars M."/>
            <person name="Palacios J.M."/>
            <person name="Ruiz-Argueso T."/>
            <person name="Rey L."/>
            <person name="Imperial J."/>
        </authorList>
    </citation>
    <scope>NUCLEOTIDE SEQUENCE [LARGE SCALE GENOMIC DNA]</scope>
    <source>
        <strain evidence="6 7">Lmie10</strain>
    </source>
</reference>
<keyword evidence="1" id="KW-0805">Transcription regulation</keyword>
<dbReference type="SUPFAM" id="SSF51206">
    <property type="entry name" value="cAMP-binding domain-like"/>
    <property type="match status" value="1"/>
</dbReference>
<dbReference type="InterPro" id="IPR050397">
    <property type="entry name" value="Env_Response_Regulators"/>
</dbReference>
<comment type="caution">
    <text evidence="6">The sequence shown here is derived from an EMBL/GenBank/DDBJ whole genome shotgun (WGS) entry which is preliminary data.</text>
</comment>
<dbReference type="GO" id="GO:0003700">
    <property type="term" value="F:DNA-binding transcription factor activity"/>
    <property type="evidence" value="ECO:0007669"/>
    <property type="project" value="TreeGrafter"/>
</dbReference>
<keyword evidence="7" id="KW-1185">Reference proteome</keyword>
<dbReference type="InterPro" id="IPR018490">
    <property type="entry name" value="cNMP-bd_dom_sf"/>
</dbReference>
<dbReference type="InterPro" id="IPR014710">
    <property type="entry name" value="RmlC-like_jellyroll"/>
</dbReference>
<dbReference type="InterPro" id="IPR012318">
    <property type="entry name" value="HTH_CRP"/>
</dbReference>
<dbReference type="InterPro" id="IPR036388">
    <property type="entry name" value="WH-like_DNA-bd_sf"/>
</dbReference>
<dbReference type="CDD" id="cd00092">
    <property type="entry name" value="HTH_CRP"/>
    <property type="match status" value="1"/>
</dbReference>
<feature type="domain" description="HTH crp-type" evidence="5">
    <location>
        <begin position="145"/>
        <end position="219"/>
    </location>
</feature>
<protein>
    <submittedName>
        <fullName evidence="6">Crp/Fnr family transcriptional regulator</fullName>
    </submittedName>
</protein>
<dbReference type="Pfam" id="PF13545">
    <property type="entry name" value="HTH_Crp_2"/>
    <property type="match status" value="1"/>
</dbReference>
<dbReference type="EMBL" id="VOSK01000181">
    <property type="protein sequence ID" value="MPR28912.1"/>
    <property type="molecule type" value="Genomic_DNA"/>
</dbReference>
<evidence type="ECO:0000256" key="3">
    <source>
        <dbReference type="ARBA" id="ARBA00023163"/>
    </source>
</evidence>
<evidence type="ECO:0000313" key="6">
    <source>
        <dbReference type="EMBL" id="MPR28912.1"/>
    </source>
</evidence>
<dbReference type="CDD" id="cd00038">
    <property type="entry name" value="CAP_ED"/>
    <property type="match status" value="1"/>
</dbReference>
<dbReference type="Proteomes" id="UP000403266">
    <property type="component" value="Unassembled WGS sequence"/>
</dbReference>